<evidence type="ECO:0000313" key="4">
    <source>
        <dbReference type="EMBL" id="KAK2147117.1"/>
    </source>
</evidence>
<dbReference type="InterPro" id="IPR009057">
    <property type="entry name" value="Homeodomain-like_sf"/>
</dbReference>
<comment type="caution">
    <text evidence="4">The sequence shown here is derived from an EMBL/GenBank/DDBJ whole genome shotgun (WGS) entry which is preliminary data.</text>
</comment>
<feature type="domain" description="HTH CENPB-type" evidence="3">
    <location>
        <begin position="26"/>
        <end position="97"/>
    </location>
</feature>
<evidence type="ECO:0000256" key="1">
    <source>
        <dbReference type="ARBA" id="ARBA00023125"/>
    </source>
</evidence>
<evidence type="ECO:0000259" key="3">
    <source>
        <dbReference type="PROSITE" id="PS51253"/>
    </source>
</evidence>
<gene>
    <name evidence="4" type="ORF">LSH36_569g01051</name>
</gene>
<dbReference type="SUPFAM" id="SSF46689">
    <property type="entry name" value="Homeodomain-like"/>
    <property type="match status" value="1"/>
</dbReference>
<protein>
    <recommendedName>
        <fullName evidence="3">HTH CENPB-type domain-containing protein</fullName>
    </recommendedName>
</protein>
<dbReference type="Pfam" id="PF03221">
    <property type="entry name" value="HTH_Tnp_Tc5"/>
    <property type="match status" value="1"/>
</dbReference>
<dbReference type="EMBL" id="JAODUP010000569">
    <property type="protein sequence ID" value="KAK2147117.1"/>
    <property type="molecule type" value="Genomic_DNA"/>
</dbReference>
<dbReference type="Proteomes" id="UP001208570">
    <property type="component" value="Unassembled WGS sequence"/>
</dbReference>
<keyword evidence="1" id="KW-0238">DNA-binding</keyword>
<name>A0AAD9J5Q0_9ANNE</name>
<accession>A0AAD9J5Q0</accession>
<sequence length="706" mass="78402">MGMEEIWSRRQKRSSEKMYHRRGTELMGGGKECVSMELDMGVLEFLLDERAAGCPVSNDDLKDKAREIAHGIGLEEFIGSDGWQNGCKKKNHVAIRRGTNKGQKLSEEFRGLENDFKDAVHNKRRELYPGQYCSVLQPGCTPTIPAVAEQEIVNATLAASEVGFGISKSQLLHKTGLLCTKKGFKTPFTDGKPAKIGGEVTLKDIRRLHFGSQNHCHQFGTRNMNPRIVGHYFIAFHKILNKFEGKPHLVWNADETSICFEHQPVKVCARVGMNNCPWKTTGLVPRNPLAIIRSAFAPEAAFDTSAQIRSADDHPLSLVIMSVGSVCGDSHATTSAGVISPLVPNAIYPTSPNSTIPPITPLVPVATPALPVSSQDHFQIIYTLTPSQALSPSNVISSDVQPIEVIFPDGSVQSIIPDRVNDMGNVQPVRSSWVAKYKKYLQHENIKMILVARSYFVTIENGSTYRRNQQVLNPSPNQTHILPHDGDEPASNQCNGSDTDTSDKLPYNPEHRAQLRTPQHMPVYVLQLSVQYIQWICKKVPRVTIDDSIPLKEGQETMRITAKAQISHYRSSDVNSHDVCSYDNVYSLDKLFVLDGIGNIPKMSSEADDDSVPRDLPDETKHVPHVQVGVPSPVDIDICAVDSNIDVSDKWYTTLLVNNKWLILFKLDTGAKANLISETDVEDLNVRIRSSQVNLRDYNVTIVDSQ</sequence>
<organism evidence="4 5">
    <name type="scientific">Paralvinella palmiformis</name>
    <dbReference type="NCBI Taxonomy" id="53620"/>
    <lineage>
        <taxon>Eukaryota</taxon>
        <taxon>Metazoa</taxon>
        <taxon>Spiralia</taxon>
        <taxon>Lophotrochozoa</taxon>
        <taxon>Annelida</taxon>
        <taxon>Polychaeta</taxon>
        <taxon>Sedentaria</taxon>
        <taxon>Canalipalpata</taxon>
        <taxon>Terebellida</taxon>
        <taxon>Terebelliformia</taxon>
        <taxon>Alvinellidae</taxon>
        <taxon>Paralvinella</taxon>
    </lineage>
</organism>
<dbReference type="AlphaFoldDB" id="A0AAD9J5Q0"/>
<feature type="non-terminal residue" evidence="4">
    <location>
        <position position="1"/>
    </location>
</feature>
<feature type="compositionally biased region" description="Polar residues" evidence="2">
    <location>
        <begin position="468"/>
        <end position="480"/>
    </location>
</feature>
<feature type="compositionally biased region" description="Polar residues" evidence="2">
    <location>
        <begin position="490"/>
        <end position="499"/>
    </location>
</feature>
<keyword evidence="5" id="KW-1185">Reference proteome</keyword>
<dbReference type="GO" id="GO:0003677">
    <property type="term" value="F:DNA binding"/>
    <property type="evidence" value="ECO:0007669"/>
    <property type="project" value="UniProtKB-KW"/>
</dbReference>
<feature type="region of interest" description="Disordered" evidence="2">
    <location>
        <begin position="468"/>
        <end position="508"/>
    </location>
</feature>
<proteinExistence type="predicted"/>
<dbReference type="PROSITE" id="PS51253">
    <property type="entry name" value="HTH_CENPB"/>
    <property type="match status" value="1"/>
</dbReference>
<reference evidence="4" key="1">
    <citation type="journal article" date="2023" name="Mol. Biol. Evol.">
        <title>Third-Generation Sequencing Reveals the Adaptive Role of the Epigenome in Three Deep-Sea Polychaetes.</title>
        <authorList>
            <person name="Perez M."/>
            <person name="Aroh O."/>
            <person name="Sun Y."/>
            <person name="Lan Y."/>
            <person name="Juniper S.K."/>
            <person name="Young C.R."/>
            <person name="Angers B."/>
            <person name="Qian P.Y."/>
        </authorList>
    </citation>
    <scope>NUCLEOTIDE SEQUENCE</scope>
    <source>
        <strain evidence="4">P08H-3</strain>
    </source>
</reference>
<dbReference type="Gene3D" id="1.10.10.60">
    <property type="entry name" value="Homeodomain-like"/>
    <property type="match status" value="1"/>
</dbReference>
<evidence type="ECO:0000313" key="5">
    <source>
        <dbReference type="Proteomes" id="UP001208570"/>
    </source>
</evidence>
<dbReference type="InterPro" id="IPR006600">
    <property type="entry name" value="HTH_CenpB_DNA-bd_dom"/>
</dbReference>
<evidence type="ECO:0000256" key="2">
    <source>
        <dbReference type="SAM" id="MobiDB-lite"/>
    </source>
</evidence>